<evidence type="ECO:0000256" key="11">
    <source>
        <dbReference type="ARBA" id="ARBA00022984"/>
    </source>
</evidence>
<comment type="subcellular location">
    <subcellularLocation>
        <location evidence="1">Cell membrane</location>
    </subcellularLocation>
</comment>
<evidence type="ECO:0000259" key="19">
    <source>
        <dbReference type="Pfam" id="PF00912"/>
    </source>
</evidence>
<dbReference type="InterPro" id="IPR001460">
    <property type="entry name" value="PCN-bd_Tpept"/>
</dbReference>
<dbReference type="GO" id="GO:0008360">
    <property type="term" value="P:regulation of cell shape"/>
    <property type="evidence" value="ECO:0007669"/>
    <property type="project" value="UniProtKB-KW"/>
</dbReference>
<keyword evidence="12 17" id="KW-0472">Membrane</keyword>
<keyword evidence="14" id="KW-0961">Cell wall biogenesis/degradation</keyword>
<evidence type="ECO:0000256" key="9">
    <source>
        <dbReference type="ARBA" id="ARBA00022801"/>
    </source>
</evidence>
<keyword evidence="5" id="KW-0121">Carboxypeptidase</keyword>
<evidence type="ECO:0000256" key="13">
    <source>
        <dbReference type="ARBA" id="ARBA00023268"/>
    </source>
</evidence>
<dbReference type="GO" id="GO:0009002">
    <property type="term" value="F:serine-type D-Ala-D-Ala carboxypeptidase activity"/>
    <property type="evidence" value="ECO:0007669"/>
    <property type="project" value="UniProtKB-EC"/>
</dbReference>
<dbReference type="InterPro" id="IPR023346">
    <property type="entry name" value="Lysozyme-like_dom_sf"/>
</dbReference>
<feature type="transmembrane region" description="Helical" evidence="17">
    <location>
        <begin position="29"/>
        <end position="56"/>
    </location>
</feature>
<dbReference type="EMBL" id="MEXN01000005">
    <property type="protein sequence ID" value="OGD03777.1"/>
    <property type="molecule type" value="Genomic_DNA"/>
</dbReference>
<dbReference type="FunFam" id="1.10.3810.10:FF:000001">
    <property type="entry name" value="Penicillin-binding protein 1A"/>
    <property type="match status" value="1"/>
</dbReference>
<dbReference type="InterPro" id="IPR050396">
    <property type="entry name" value="Glycosyltr_51/Transpeptidase"/>
</dbReference>
<dbReference type="InterPro" id="IPR036950">
    <property type="entry name" value="PBP_transglycosylase"/>
</dbReference>
<keyword evidence="17" id="KW-0812">Transmembrane</keyword>
<dbReference type="SUPFAM" id="SSF53955">
    <property type="entry name" value="Lysozyme-like"/>
    <property type="match status" value="1"/>
</dbReference>
<evidence type="ECO:0000259" key="18">
    <source>
        <dbReference type="Pfam" id="PF00905"/>
    </source>
</evidence>
<feature type="domain" description="Glycosyl transferase family 51" evidence="19">
    <location>
        <begin position="82"/>
        <end position="253"/>
    </location>
</feature>
<comment type="caution">
    <text evidence="20">The sequence shown here is derived from an EMBL/GenBank/DDBJ whole genome shotgun (WGS) entry which is preliminary data.</text>
</comment>
<gene>
    <name evidence="20" type="ORF">A2989_03790</name>
</gene>
<evidence type="ECO:0000256" key="7">
    <source>
        <dbReference type="ARBA" id="ARBA00022676"/>
    </source>
</evidence>
<evidence type="ECO:0000256" key="1">
    <source>
        <dbReference type="ARBA" id="ARBA00004236"/>
    </source>
</evidence>
<keyword evidence="11" id="KW-0573">Peptidoglycan synthesis</keyword>
<dbReference type="InterPro" id="IPR012338">
    <property type="entry name" value="Beta-lactam/transpept-like"/>
</dbReference>
<dbReference type="AlphaFoldDB" id="A0A1F4ZDJ7"/>
<comment type="similarity">
    <text evidence="3">In the N-terminal section; belongs to the glycosyltransferase 51 family.</text>
</comment>
<dbReference type="GO" id="GO:0005886">
    <property type="term" value="C:plasma membrane"/>
    <property type="evidence" value="ECO:0007669"/>
    <property type="project" value="UniProtKB-SubCell"/>
</dbReference>
<dbReference type="SUPFAM" id="SSF56601">
    <property type="entry name" value="beta-lactamase/transpeptidase-like"/>
    <property type="match status" value="1"/>
</dbReference>
<evidence type="ECO:0000256" key="16">
    <source>
        <dbReference type="ARBA" id="ARBA00049902"/>
    </source>
</evidence>
<dbReference type="InterPro" id="IPR001264">
    <property type="entry name" value="Glyco_trans_51"/>
</dbReference>
<keyword evidence="17" id="KW-1133">Transmembrane helix</keyword>
<comment type="catalytic activity">
    <reaction evidence="15">
        <text>Preferential cleavage: (Ac)2-L-Lys-D-Ala-|-D-Ala. Also transpeptidation of peptidyl-alanyl moieties that are N-acyl substituents of D-alanine.</text>
        <dbReference type="EC" id="3.4.16.4"/>
    </reaction>
</comment>
<accession>A0A1F4ZDJ7</accession>
<keyword evidence="6" id="KW-0645">Protease</keyword>
<dbReference type="Gene3D" id="3.40.710.10">
    <property type="entry name" value="DD-peptidase/beta-lactamase superfamily"/>
    <property type="match status" value="1"/>
</dbReference>
<evidence type="ECO:0000313" key="20">
    <source>
        <dbReference type="EMBL" id="OGD03777.1"/>
    </source>
</evidence>
<comment type="similarity">
    <text evidence="2">In the C-terminal section; belongs to the transpeptidase family.</text>
</comment>
<evidence type="ECO:0000256" key="5">
    <source>
        <dbReference type="ARBA" id="ARBA00022645"/>
    </source>
</evidence>
<sequence length="854" mass="94204">MDWWELLREKQMKLRYLKPRTKIYIGGRWMVRLAALVLISLVVGVVGMVAGLAYIARDLPSPDRVVRREGFSTKIYDRNGKQLYDVFENERRIPVSLTDVPEVLRQATIAIEDRNFYSHQGFDPWGIFRAAVKTVVYRRLQGGSTLTQQLVKNTLLTSSRTLSRKIKEFILTLQVENRYSKDQILQMYLNEVAYGGTAGGVEAAAETYFNKPVKDVNLAEAAVLAGLPQSPSTYSPFAGQLYIGRAGEVLRRMREDGYITSQQEKEAKVQLPNLVIASQSGVLKAPHFVFYVKQRLSERYGEKIVETGGLKVTTTLDLDLQEKVQKAVTEEISKVKHLKITNGAAVVEDVNTGQIMAMVGSRGWDDPDYDGKYNVATAKRQPGSAIKPVTYLAGLRKGYTAATLLLDTKTSFPGGDKPEYVPENYDGKYHGPMLVREALGNSINVPAVKMLSLVGIKEMLTVAYDLGVTTLEPTAELLKRVGLSVTLGGGEVRLLDLVTAYSAFGNGGTKVEPVAILKVTDSEGKVLEEWRDEPRRKVISEGEAFIVSSILSDGAARSLTFGTRSSINVEGRSIAVKTGTTNDKRDNWTLGWTNRGVIAGVWVGNNDNSSMKEVASGVTGAAPIWRKVILAAIGNSANRPFEKPGDVVEVDVDVLSGYPSHDGFASKKEYFVSGTEPTGDDPVHKKIKVCKGEGKLATVTDVGSGNYEEKEAYYFKEEDPFFAANGNVNKWQEGLLGWLNEQQDPKYHPPTEYCSGTSSLWINILSPGDKSRVNTNDVEVRIEVLDNYKVTQVEVYVDESLKTVLNNEPWTVTLTVPDGVHRIGVKAKDEKGFDGSRFVDIGVNQDWQSPTPAP</sequence>
<protein>
    <submittedName>
        <fullName evidence="20">Uncharacterized protein</fullName>
    </submittedName>
</protein>
<dbReference type="GO" id="GO:0071555">
    <property type="term" value="P:cell wall organization"/>
    <property type="evidence" value="ECO:0007669"/>
    <property type="project" value="UniProtKB-KW"/>
</dbReference>
<dbReference type="GO" id="GO:0030288">
    <property type="term" value="C:outer membrane-bounded periplasmic space"/>
    <property type="evidence" value="ECO:0007669"/>
    <property type="project" value="TreeGrafter"/>
</dbReference>
<evidence type="ECO:0000256" key="10">
    <source>
        <dbReference type="ARBA" id="ARBA00022960"/>
    </source>
</evidence>
<evidence type="ECO:0000313" key="21">
    <source>
        <dbReference type="Proteomes" id="UP000177080"/>
    </source>
</evidence>
<dbReference type="GO" id="GO:0009252">
    <property type="term" value="P:peptidoglycan biosynthetic process"/>
    <property type="evidence" value="ECO:0007669"/>
    <property type="project" value="UniProtKB-KW"/>
</dbReference>
<evidence type="ECO:0000256" key="3">
    <source>
        <dbReference type="ARBA" id="ARBA00007739"/>
    </source>
</evidence>
<dbReference type="STRING" id="1797259.A2989_03790"/>
<keyword evidence="7" id="KW-0328">Glycosyltransferase</keyword>
<dbReference type="Pfam" id="PF00905">
    <property type="entry name" value="Transpeptidase"/>
    <property type="match status" value="1"/>
</dbReference>
<keyword evidence="8" id="KW-0808">Transferase</keyword>
<keyword evidence="9" id="KW-0378">Hydrolase</keyword>
<dbReference type="GO" id="GO:0008658">
    <property type="term" value="F:penicillin binding"/>
    <property type="evidence" value="ECO:0007669"/>
    <property type="project" value="InterPro"/>
</dbReference>
<evidence type="ECO:0000256" key="14">
    <source>
        <dbReference type="ARBA" id="ARBA00023316"/>
    </source>
</evidence>
<keyword evidence="13" id="KW-0511">Multifunctional enzyme</keyword>
<dbReference type="Proteomes" id="UP000177080">
    <property type="component" value="Unassembled WGS sequence"/>
</dbReference>
<feature type="domain" description="Penicillin-binding protein transpeptidase" evidence="18">
    <location>
        <begin position="343"/>
        <end position="593"/>
    </location>
</feature>
<dbReference type="GO" id="GO:0006508">
    <property type="term" value="P:proteolysis"/>
    <property type="evidence" value="ECO:0007669"/>
    <property type="project" value="UniProtKB-KW"/>
</dbReference>
<comment type="catalytic activity">
    <reaction evidence="16">
        <text>[GlcNAc-(1-&gt;4)-Mur2Ac(oyl-L-Ala-gamma-D-Glu-L-Lys-D-Ala-D-Ala)](n)-di-trans,octa-cis-undecaprenyl diphosphate + beta-D-GlcNAc-(1-&gt;4)-Mur2Ac(oyl-L-Ala-gamma-D-Glu-L-Lys-D-Ala-D-Ala)-di-trans,octa-cis-undecaprenyl diphosphate = [GlcNAc-(1-&gt;4)-Mur2Ac(oyl-L-Ala-gamma-D-Glu-L-Lys-D-Ala-D-Ala)](n+1)-di-trans,octa-cis-undecaprenyl diphosphate + di-trans,octa-cis-undecaprenyl diphosphate + H(+)</text>
        <dbReference type="Rhea" id="RHEA:23708"/>
        <dbReference type="Rhea" id="RHEA-COMP:9602"/>
        <dbReference type="Rhea" id="RHEA-COMP:9603"/>
        <dbReference type="ChEBI" id="CHEBI:15378"/>
        <dbReference type="ChEBI" id="CHEBI:58405"/>
        <dbReference type="ChEBI" id="CHEBI:60033"/>
        <dbReference type="ChEBI" id="CHEBI:78435"/>
        <dbReference type="EC" id="2.4.99.28"/>
    </reaction>
</comment>
<name>A0A1F4ZDJ7_9BACT</name>
<reference evidence="20 21" key="1">
    <citation type="journal article" date="2016" name="Nat. Commun.">
        <title>Thousands of microbial genomes shed light on interconnected biogeochemical processes in an aquifer system.</title>
        <authorList>
            <person name="Anantharaman K."/>
            <person name="Brown C.T."/>
            <person name="Hug L.A."/>
            <person name="Sharon I."/>
            <person name="Castelle C.J."/>
            <person name="Probst A.J."/>
            <person name="Thomas B.C."/>
            <person name="Singh A."/>
            <person name="Wilkins M.J."/>
            <person name="Karaoz U."/>
            <person name="Brodie E.L."/>
            <person name="Williams K.H."/>
            <person name="Hubbard S.S."/>
            <person name="Banfield J.F."/>
        </authorList>
    </citation>
    <scope>NUCLEOTIDE SEQUENCE [LARGE SCALE GENOMIC DNA]</scope>
</reference>
<dbReference type="NCBIfam" id="TIGR02074">
    <property type="entry name" value="PBP_1a_fam"/>
    <property type="match status" value="1"/>
</dbReference>
<proteinExistence type="inferred from homology"/>
<evidence type="ECO:0000256" key="4">
    <source>
        <dbReference type="ARBA" id="ARBA00022475"/>
    </source>
</evidence>
<dbReference type="Pfam" id="PF17957">
    <property type="entry name" value="Big_7"/>
    <property type="match status" value="1"/>
</dbReference>
<evidence type="ECO:0000256" key="15">
    <source>
        <dbReference type="ARBA" id="ARBA00034000"/>
    </source>
</evidence>
<keyword evidence="10" id="KW-0133">Cell shape</keyword>
<keyword evidence="4" id="KW-1003">Cell membrane</keyword>
<evidence type="ECO:0000256" key="12">
    <source>
        <dbReference type="ARBA" id="ARBA00023136"/>
    </source>
</evidence>
<dbReference type="PANTHER" id="PTHR32282">
    <property type="entry name" value="BINDING PROTEIN TRANSPEPTIDASE, PUTATIVE-RELATED"/>
    <property type="match status" value="1"/>
</dbReference>
<evidence type="ECO:0000256" key="6">
    <source>
        <dbReference type="ARBA" id="ARBA00022670"/>
    </source>
</evidence>
<evidence type="ECO:0000256" key="17">
    <source>
        <dbReference type="SAM" id="Phobius"/>
    </source>
</evidence>
<dbReference type="Pfam" id="PF00912">
    <property type="entry name" value="Transgly"/>
    <property type="match status" value="1"/>
</dbReference>
<dbReference type="Gene3D" id="1.10.3810.10">
    <property type="entry name" value="Biosynthetic peptidoglycan transglycosylase-like"/>
    <property type="match status" value="1"/>
</dbReference>
<dbReference type="PANTHER" id="PTHR32282:SF11">
    <property type="entry name" value="PENICILLIN-BINDING PROTEIN 1B"/>
    <property type="match status" value="1"/>
</dbReference>
<evidence type="ECO:0000256" key="2">
    <source>
        <dbReference type="ARBA" id="ARBA00007090"/>
    </source>
</evidence>
<evidence type="ECO:0000256" key="8">
    <source>
        <dbReference type="ARBA" id="ARBA00022679"/>
    </source>
</evidence>
<dbReference type="InterPro" id="IPR013783">
    <property type="entry name" value="Ig-like_fold"/>
</dbReference>
<dbReference type="Gene3D" id="2.60.40.10">
    <property type="entry name" value="Immunoglobulins"/>
    <property type="match status" value="1"/>
</dbReference>
<dbReference type="GO" id="GO:0008955">
    <property type="term" value="F:peptidoglycan glycosyltransferase activity"/>
    <property type="evidence" value="ECO:0007669"/>
    <property type="project" value="UniProtKB-EC"/>
</dbReference>
<organism evidence="20 21">
    <name type="scientific">Candidatus Amesbacteria bacterium RIFCSPLOWO2_01_FULL_48_25</name>
    <dbReference type="NCBI Taxonomy" id="1797259"/>
    <lineage>
        <taxon>Bacteria</taxon>
        <taxon>Candidatus Amesiibacteriota</taxon>
    </lineage>
</organism>